<gene>
    <name evidence="1" type="ORF">B0A50_04356</name>
</gene>
<comment type="caution">
    <text evidence="1">The sequence shown here is derived from an EMBL/GenBank/DDBJ whole genome shotgun (WGS) entry which is preliminary data.</text>
</comment>
<keyword evidence="2" id="KW-1185">Reference proteome</keyword>
<accession>A0A4U0TZQ3</accession>
<organism evidence="1 2">
    <name type="scientific">Salinomyces thailandicus</name>
    <dbReference type="NCBI Taxonomy" id="706561"/>
    <lineage>
        <taxon>Eukaryota</taxon>
        <taxon>Fungi</taxon>
        <taxon>Dikarya</taxon>
        <taxon>Ascomycota</taxon>
        <taxon>Pezizomycotina</taxon>
        <taxon>Dothideomycetes</taxon>
        <taxon>Dothideomycetidae</taxon>
        <taxon>Mycosphaerellales</taxon>
        <taxon>Teratosphaeriaceae</taxon>
        <taxon>Salinomyces</taxon>
    </lineage>
</organism>
<dbReference type="AlphaFoldDB" id="A0A4U0TZQ3"/>
<name>A0A4U0TZQ3_9PEZI</name>
<evidence type="ECO:0000313" key="2">
    <source>
        <dbReference type="Proteomes" id="UP000308549"/>
    </source>
</evidence>
<evidence type="ECO:0000313" key="1">
    <source>
        <dbReference type="EMBL" id="TKA27526.1"/>
    </source>
</evidence>
<proteinExistence type="predicted"/>
<reference evidence="1 2" key="1">
    <citation type="submission" date="2017-03" db="EMBL/GenBank/DDBJ databases">
        <title>Genomes of endolithic fungi from Antarctica.</title>
        <authorList>
            <person name="Coleine C."/>
            <person name="Masonjones S."/>
            <person name="Stajich J.E."/>
        </authorList>
    </citation>
    <scope>NUCLEOTIDE SEQUENCE [LARGE SCALE GENOMIC DNA]</scope>
    <source>
        <strain evidence="1 2">CCFEE 6315</strain>
    </source>
</reference>
<sequence>MKSSIKAFKKTPNFFLSFTTNISNKDLKTISTAHQQKLFDKTTTMQLIKIITLLAPLLATSAEASRFVFHSLNHCKHSPVDRSCSKIKAGTCCKNPSGGLASSITFHNVKGRVVHATKNGCDKTVYKHKAASKNLCVFNGKFNGGFDVNPVAKRQDDGDDGATTCCSATVEPDQVIVYGDTAFDIVSMSTEQMDDLNALASNGTAIADWPADLTAFITADDEDDDDDLESVDADGSE</sequence>
<dbReference type="EMBL" id="NAJL01000022">
    <property type="protein sequence ID" value="TKA27526.1"/>
    <property type="molecule type" value="Genomic_DNA"/>
</dbReference>
<protein>
    <submittedName>
        <fullName evidence="1">Uncharacterized protein</fullName>
    </submittedName>
</protein>
<dbReference type="Proteomes" id="UP000308549">
    <property type="component" value="Unassembled WGS sequence"/>
</dbReference>